<dbReference type="AlphaFoldDB" id="A0A7X8TJE2"/>
<organism evidence="1 2">
    <name type="scientific">Nesterenkonia sedimenti</name>
    <dbReference type="NCBI Taxonomy" id="1463632"/>
    <lineage>
        <taxon>Bacteria</taxon>
        <taxon>Bacillati</taxon>
        <taxon>Actinomycetota</taxon>
        <taxon>Actinomycetes</taxon>
        <taxon>Micrococcales</taxon>
        <taxon>Micrococcaceae</taxon>
        <taxon>Nesterenkonia</taxon>
    </lineage>
</organism>
<name>A0A7X8TJE2_9MICC</name>
<keyword evidence="2" id="KW-1185">Reference proteome</keyword>
<dbReference type="EMBL" id="JABAHY010000004">
    <property type="protein sequence ID" value="NLS09674.1"/>
    <property type="molecule type" value="Genomic_DNA"/>
</dbReference>
<gene>
    <name evidence="1" type="ORF">HGQ17_06575</name>
</gene>
<dbReference type="RefSeq" id="WP_168887158.1">
    <property type="nucleotide sequence ID" value="NZ_JABAHY010000004.1"/>
</dbReference>
<proteinExistence type="predicted"/>
<accession>A0A7X8TJE2</accession>
<evidence type="ECO:0000313" key="2">
    <source>
        <dbReference type="Proteomes" id="UP000523139"/>
    </source>
</evidence>
<evidence type="ECO:0000313" key="1">
    <source>
        <dbReference type="EMBL" id="NLS09674.1"/>
    </source>
</evidence>
<comment type="caution">
    <text evidence="1">The sequence shown here is derived from an EMBL/GenBank/DDBJ whole genome shotgun (WGS) entry which is preliminary data.</text>
</comment>
<protein>
    <submittedName>
        <fullName evidence="1">Uncharacterized protein</fullName>
    </submittedName>
</protein>
<dbReference type="Proteomes" id="UP000523139">
    <property type="component" value="Unassembled WGS sequence"/>
</dbReference>
<reference evidence="1 2" key="1">
    <citation type="submission" date="2020-04" db="EMBL/GenBank/DDBJ databases">
        <title>Nesterenkonia sp. nov., isolated from marine sediment.</title>
        <authorList>
            <person name="Zhang G."/>
        </authorList>
    </citation>
    <scope>NUCLEOTIDE SEQUENCE [LARGE SCALE GENOMIC DNA]</scope>
    <source>
        <strain evidence="1 2">MY13</strain>
    </source>
</reference>
<sequence>MKTKVRLGISSGAVAALSWSAYGKVVGTGTVAAAGQIWMLQMLRALDAASRPL</sequence>